<evidence type="ECO:0000313" key="16">
    <source>
        <dbReference type="Proteomes" id="UP000325081"/>
    </source>
</evidence>
<dbReference type="GO" id="GO:0006950">
    <property type="term" value="P:response to stress"/>
    <property type="evidence" value="ECO:0007669"/>
    <property type="project" value="UniProtKB-ARBA"/>
</dbReference>
<dbReference type="EC" id="2.7.12.2" evidence="8"/>
<evidence type="ECO:0000256" key="1">
    <source>
        <dbReference type="ARBA" id="ARBA00022527"/>
    </source>
</evidence>
<accession>A0A5A7RBQ6</accession>
<dbReference type="PROSITE" id="PS00108">
    <property type="entry name" value="PROTEIN_KINASE_ST"/>
    <property type="match status" value="1"/>
</dbReference>
<dbReference type="PANTHER" id="PTHR48013">
    <property type="entry name" value="DUAL SPECIFICITY MITOGEN-ACTIVATED PROTEIN KINASE KINASE 5-RELATED"/>
    <property type="match status" value="1"/>
</dbReference>
<dbReference type="AlphaFoldDB" id="A0A5A7RBQ6"/>
<keyword evidence="4 12" id="KW-0547">Nucleotide-binding</keyword>
<evidence type="ECO:0000256" key="8">
    <source>
        <dbReference type="ARBA" id="ARBA00038999"/>
    </source>
</evidence>
<keyword evidence="3" id="KW-0808">Transferase</keyword>
<comment type="catalytic activity">
    <reaction evidence="11">
        <text>L-tyrosyl-[protein] + ATP = O-phospho-L-tyrosyl-[protein] + ADP + H(+)</text>
        <dbReference type="Rhea" id="RHEA:10596"/>
        <dbReference type="Rhea" id="RHEA-COMP:10136"/>
        <dbReference type="Rhea" id="RHEA-COMP:20101"/>
        <dbReference type="ChEBI" id="CHEBI:15378"/>
        <dbReference type="ChEBI" id="CHEBI:30616"/>
        <dbReference type="ChEBI" id="CHEBI:46858"/>
        <dbReference type="ChEBI" id="CHEBI:61978"/>
        <dbReference type="ChEBI" id="CHEBI:456216"/>
        <dbReference type="EC" id="2.7.12.2"/>
    </reaction>
</comment>
<dbReference type="PANTHER" id="PTHR48013:SF9">
    <property type="entry name" value="DUAL SPECIFICITY MITOGEN-ACTIVATED PROTEIN KINASE KINASE 5"/>
    <property type="match status" value="1"/>
</dbReference>
<protein>
    <recommendedName>
        <fullName evidence="8">mitogen-activated protein kinase kinase</fullName>
        <ecNumber evidence="8">2.7.12.2</ecNumber>
    </recommendedName>
</protein>
<dbReference type="Gene3D" id="3.30.200.20">
    <property type="entry name" value="Phosphorylase Kinase, domain 1"/>
    <property type="match status" value="1"/>
</dbReference>
<keyword evidence="2" id="KW-0597">Phosphoprotein</keyword>
<evidence type="ECO:0000256" key="6">
    <source>
        <dbReference type="ARBA" id="ARBA00022840"/>
    </source>
</evidence>
<evidence type="ECO:0000259" key="14">
    <source>
        <dbReference type="PROSITE" id="PS50011"/>
    </source>
</evidence>
<dbReference type="SMART" id="SM00220">
    <property type="entry name" value="S_TKc"/>
    <property type="match status" value="1"/>
</dbReference>
<feature type="binding site" evidence="12">
    <location>
        <position position="54"/>
    </location>
    <ligand>
        <name>ATP</name>
        <dbReference type="ChEBI" id="CHEBI:30616"/>
    </ligand>
</feature>
<dbReference type="Gene3D" id="1.10.510.10">
    <property type="entry name" value="Transferase(Phosphotransferase) domain 1"/>
    <property type="match status" value="1"/>
</dbReference>
<dbReference type="GO" id="GO:0051707">
    <property type="term" value="P:response to other organism"/>
    <property type="evidence" value="ECO:0007669"/>
    <property type="project" value="UniProtKB-ARBA"/>
</dbReference>
<dbReference type="SUPFAM" id="SSF56112">
    <property type="entry name" value="Protein kinase-like (PK-like)"/>
    <property type="match status" value="1"/>
</dbReference>
<evidence type="ECO:0000256" key="10">
    <source>
        <dbReference type="ARBA" id="ARBA00049299"/>
    </source>
</evidence>
<dbReference type="EMBL" id="BKCP01010737">
    <property type="protein sequence ID" value="GER53784.1"/>
    <property type="molecule type" value="Genomic_DNA"/>
</dbReference>
<evidence type="ECO:0000256" key="12">
    <source>
        <dbReference type="PROSITE-ProRule" id="PRU10141"/>
    </source>
</evidence>
<dbReference type="Proteomes" id="UP000325081">
    <property type="component" value="Unassembled WGS sequence"/>
</dbReference>
<dbReference type="PROSITE" id="PS50011">
    <property type="entry name" value="PROTEIN_KINASE_DOM"/>
    <property type="match status" value="1"/>
</dbReference>
<dbReference type="InterPro" id="IPR017441">
    <property type="entry name" value="Protein_kinase_ATP_BS"/>
</dbReference>
<comment type="catalytic activity">
    <reaction evidence="9">
        <text>L-seryl-[protein] + ATP = O-phospho-L-seryl-[protein] + ADP + H(+)</text>
        <dbReference type="Rhea" id="RHEA:17989"/>
        <dbReference type="Rhea" id="RHEA-COMP:9863"/>
        <dbReference type="Rhea" id="RHEA-COMP:11604"/>
        <dbReference type="ChEBI" id="CHEBI:15378"/>
        <dbReference type="ChEBI" id="CHEBI:29999"/>
        <dbReference type="ChEBI" id="CHEBI:30616"/>
        <dbReference type="ChEBI" id="CHEBI:83421"/>
        <dbReference type="ChEBI" id="CHEBI:456216"/>
        <dbReference type="EC" id="2.7.12.2"/>
    </reaction>
</comment>
<name>A0A5A7RBQ6_STRAF</name>
<comment type="similarity">
    <text evidence="7">Belongs to the protein kinase superfamily. STE Ser/Thr protein kinase family. MAP kinase kinase subfamily.</text>
</comment>
<keyword evidence="5 15" id="KW-0418">Kinase</keyword>
<feature type="domain" description="Protein kinase" evidence="14">
    <location>
        <begin position="25"/>
        <end position="287"/>
    </location>
</feature>
<sequence>MPTSAVPRLRWSGGKGNGTTSVPWAPALQVLGHGNGGTVYKVRHRRTSAVYALKVVQGDADPSLRRQILREVSILRRTDSPLVIRCHAVFDLPGGDIAICMEYMDAGTLDTLLKQNDVVFTERLLAQICRQVLGGLEYLHAHKIIHRDLKPSNILVNRAMEVKISDFGVSKVMQRTLDPCNSYVGTCAYMSPERFDPDTYGSGYDGYAGDIWSLGLTLLELYVGHFPYLEAGQRPDWATLMCAICFGEPPSLPEGTSEDFRRFIECCLQKDASKRWSAKQLLTHPFVRGVEPK</sequence>
<evidence type="ECO:0000256" key="2">
    <source>
        <dbReference type="ARBA" id="ARBA00022553"/>
    </source>
</evidence>
<keyword evidence="1 13" id="KW-0723">Serine/threonine-protein kinase</keyword>
<evidence type="ECO:0000256" key="9">
    <source>
        <dbReference type="ARBA" id="ARBA00049014"/>
    </source>
</evidence>
<evidence type="ECO:0000256" key="3">
    <source>
        <dbReference type="ARBA" id="ARBA00022679"/>
    </source>
</evidence>
<evidence type="ECO:0000313" key="15">
    <source>
        <dbReference type="EMBL" id="GER53784.1"/>
    </source>
</evidence>
<dbReference type="GO" id="GO:0005524">
    <property type="term" value="F:ATP binding"/>
    <property type="evidence" value="ECO:0007669"/>
    <property type="project" value="UniProtKB-UniRule"/>
</dbReference>
<evidence type="ECO:0000256" key="11">
    <source>
        <dbReference type="ARBA" id="ARBA00051693"/>
    </source>
</evidence>
<dbReference type="InterPro" id="IPR000719">
    <property type="entry name" value="Prot_kinase_dom"/>
</dbReference>
<evidence type="ECO:0000256" key="4">
    <source>
        <dbReference type="ARBA" id="ARBA00022741"/>
    </source>
</evidence>
<comment type="catalytic activity">
    <reaction evidence="10">
        <text>L-threonyl-[protein] + ATP = O-phospho-L-threonyl-[protein] + ADP + H(+)</text>
        <dbReference type="Rhea" id="RHEA:46608"/>
        <dbReference type="Rhea" id="RHEA-COMP:11060"/>
        <dbReference type="Rhea" id="RHEA-COMP:11605"/>
        <dbReference type="ChEBI" id="CHEBI:15378"/>
        <dbReference type="ChEBI" id="CHEBI:30013"/>
        <dbReference type="ChEBI" id="CHEBI:30616"/>
        <dbReference type="ChEBI" id="CHEBI:61977"/>
        <dbReference type="ChEBI" id="CHEBI:456216"/>
        <dbReference type="EC" id="2.7.12.2"/>
    </reaction>
</comment>
<dbReference type="Pfam" id="PF00069">
    <property type="entry name" value="Pkinase"/>
    <property type="match status" value="1"/>
</dbReference>
<dbReference type="PROSITE" id="PS00107">
    <property type="entry name" value="PROTEIN_KINASE_ATP"/>
    <property type="match status" value="1"/>
</dbReference>
<dbReference type="GO" id="GO:0004674">
    <property type="term" value="F:protein serine/threonine kinase activity"/>
    <property type="evidence" value="ECO:0007669"/>
    <property type="project" value="UniProtKB-KW"/>
</dbReference>
<dbReference type="FunFam" id="1.10.510.10:FF:000350">
    <property type="entry name" value="Mitogen-activated protein kinase 2"/>
    <property type="match status" value="1"/>
</dbReference>
<comment type="caution">
    <text evidence="15">The sequence shown here is derived from an EMBL/GenBank/DDBJ whole genome shotgun (WGS) entry which is preliminary data.</text>
</comment>
<dbReference type="InterPro" id="IPR008271">
    <property type="entry name" value="Ser/Thr_kinase_AS"/>
</dbReference>
<evidence type="ECO:0000256" key="5">
    <source>
        <dbReference type="ARBA" id="ARBA00022777"/>
    </source>
</evidence>
<dbReference type="CDD" id="cd06623">
    <property type="entry name" value="PKc_MAPKK_plant_like"/>
    <property type="match status" value="1"/>
</dbReference>
<dbReference type="InterPro" id="IPR011009">
    <property type="entry name" value="Kinase-like_dom_sf"/>
</dbReference>
<evidence type="ECO:0000256" key="13">
    <source>
        <dbReference type="RuleBase" id="RU000304"/>
    </source>
</evidence>
<reference evidence="16" key="1">
    <citation type="journal article" date="2019" name="Curr. Biol.">
        <title>Genome Sequence of Striga asiatica Provides Insight into the Evolution of Plant Parasitism.</title>
        <authorList>
            <person name="Yoshida S."/>
            <person name="Kim S."/>
            <person name="Wafula E.K."/>
            <person name="Tanskanen J."/>
            <person name="Kim Y.M."/>
            <person name="Honaas L."/>
            <person name="Yang Z."/>
            <person name="Spallek T."/>
            <person name="Conn C.E."/>
            <person name="Ichihashi Y."/>
            <person name="Cheong K."/>
            <person name="Cui S."/>
            <person name="Der J.P."/>
            <person name="Gundlach H."/>
            <person name="Jiao Y."/>
            <person name="Hori C."/>
            <person name="Ishida J.K."/>
            <person name="Kasahara H."/>
            <person name="Kiba T."/>
            <person name="Kim M.S."/>
            <person name="Koo N."/>
            <person name="Laohavisit A."/>
            <person name="Lee Y.H."/>
            <person name="Lumba S."/>
            <person name="McCourt P."/>
            <person name="Mortimer J.C."/>
            <person name="Mutuku J.M."/>
            <person name="Nomura T."/>
            <person name="Sasaki-Sekimoto Y."/>
            <person name="Seto Y."/>
            <person name="Wang Y."/>
            <person name="Wakatake T."/>
            <person name="Sakakibara H."/>
            <person name="Demura T."/>
            <person name="Yamaguchi S."/>
            <person name="Yoneyama K."/>
            <person name="Manabe R.I."/>
            <person name="Nelson D.C."/>
            <person name="Schulman A.H."/>
            <person name="Timko M.P."/>
            <person name="dePamphilis C.W."/>
            <person name="Choi D."/>
            <person name="Shirasu K."/>
        </authorList>
    </citation>
    <scope>NUCLEOTIDE SEQUENCE [LARGE SCALE GENOMIC DNA]</scope>
    <source>
        <strain evidence="16">cv. UVA1</strain>
    </source>
</reference>
<evidence type="ECO:0000256" key="7">
    <source>
        <dbReference type="ARBA" id="ARBA00038035"/>
    </source>
</evidence>
<keyword evidence="6 12" id="KW-0067">ATP-binding</keyword>
<keyword evidence="16" id="KW-1185">Reference proteome</keyword>
<proteinExistence type="inferred from homology"/>
<dbReference type="GO" id="GO:0004708">
    <property type="term" value="F:MAP kinase kinase activity"/>
    <property type="evidence" value="ECO:0007669"/>
    <property type="project" value="UniProtKB-EC"/>
</dbReference>
<dbReference type="OrthoDB" id="8693905at2759"/>
<organism evidence="15 16">
    <name type="scientific">Striga asiatica</name>
    <name type="common">Asiatic witchweed</name>
    <name type="synonym">Buchnera asiatica</name>
    <dbReference type="NCBI Taxonomy" id="4170"/>
    <lineage>
        <taxon>Eukaryota</taxon>
        <taxon>Viridiplantae</taxon>
        <taxon>Streptophyta</taxon>
        <taxon>Embryophyta</taxon>
        <taxon>Tracheophyta</taxon>
        <taxon>Spermatophyta</taxon>
        <taxon>Magnoliopsida</taxon>
        <taxon>eudicotyledons</taxon>
        <taxon>Gunneridae</taxon>
        <taxon>Pentapetalae</taxon>
        <taxon>asterids</taxon>
        <taxon>lamiids</taxon>
        <taxon>Lamiales</taxon>
        <taxon>Orobanchaceae</taxon>
        <taxon>Buchnereae</taxon>
        <taxon>Striga</taxon>
    </lineage>
</organism>
<gene>
    <name evidence="15" type="ORF">STAS_31327</name>
</gene>